<dbReference type="InterPro" id="IPR047224">
    <property type="entry name" value="FAS_alpha_su_C"/>
</dbReference>
<dbReference type="Gene3D" id="3.40.47.10">
    <property type="match status" value="1"/>
</dbReference>
<dbReference type="InterPro" id="IPR020841">
    <property type="entry name" value="PKS_Beta-ketoAc_synthase_dom"/>
</dbReference>
<feature type="non-terminal residue" evidence="5">
    <location>
        <position position="1"/>
    </location>
</feature>
<organism evidence="5">
    <name type="scientific">Escherichia coli</name>
    <dbReference type="NCBI Taxonomy" id="562"/>
    <lineage>
        <taxon>Bacteria</taxon>
        <taxon>Pseudomonadati</taxon>
        <taxon>Pseudomonadota</taxon>
        <taxon>Gammaproteobacteria</taxon>
        <taxon>Enterobacterales</taxon>
        <taxon>Enterobacteriaceae</taxon>
        <taxon>Escherichia</taxon>
    </lineage>
</organism>
<dbReference type="PROSITE" id="PS52004">
    <property type="entry name" value="KS3_2"/>
    <property type="match status" value="1"/>
</dbReference>
<evidence type="ECO:0000259" key="4">
    <source>
        <dbReference type="PROSITE" id="PS52004"/>
    </source>
</evidence>
<comment type="pathway">
    <text evidence="1">Lipid metabolism; fatty acid biosynthesis.</text>
</comment>
<feature type="domain" description="Ketosynthase family 3 (KS3)" evidence="4">
    <location>
        <begin position="1"/>
        <end position="353"/>
    </location>
</feature>
<dbReference type="PROSITE" id="PS00606">
    <property type="entry name" value="KS3_1"/>
    <property type="match status" value="1"/>
</dbReference>
<keyword evidence="3" id="KW-0808">Transferase</keyword>
<dbReference type="InterPro" id="IPR016039">
    <property type="entry name" value="Thiolase-like"/>
</dbReference>
<evidence type="ECO:0000256" key="2">
    <source>
        <dbReference type="ARBA" id="ARBA00008467"/>
    </source>
</evidence>
<dbReference type="SUPFAM" id="SSF53901">
    <property type="entry name" value="Thiolase-like"/>
    <property type="match status" value="2"/>
</dbReference>
<dbReference type="InterPro" id="IPR014030">
    <property type="entry name" value="Ketoacyl_synth_N"/>
</dbReference>
<proteinExistence type="inferred from homology"/>
<dbReference type="AlphaFoldDB" id="A0A6C9EHQ5"/>
<dbReference type="PANTHER" id="PTHR11712:SF336">
    <property type="entry name" value="3-OXOACYL-[ACYL-CARRIER-PROTEIN] SYNTHASE, MITOCHONDRIAL"/>
    <property type="match status" value="1"/>
</dbReference>
<dbReference type="PANTHER" id="PTHR11712">
    <property type="entry name" value="POLYKETIDE SYNTHASE-RELATED"/>
    <property type="match status" value="1"/>
</dbReference>
<comment type="similarity">
    <text evidence="2">Belongs to the thiolase-like superfamily. Beta-ketoacyl-ACP synthases family.</text>
</comment>
<dbReference type="UniPathway" id="UPA00094"/>
<evidence type="ECO:0000313" key="5">
    <source>
        <dbReference type="EMBL" id="MSD82467.1"/>
    </source>
</evidence>
<reference evidence="5" key="1">
    <citation type="journal article" date="2019" name="Nat. Med.">
        <title>A library of human gut bacterial isolates paired with longitudinal multiomics data enables mechanistic microbiome research.</title>
        <authorList>
            <person name="Poyet M."/>
            <person name="Groussin M."/>
            <person name="Gibbons S.M."/>
            <person name="Avila-Pacheco J."/>
            <person name="Jiang X."/>
            <person name="Kearney S.M."/>
            <person name="Perrotta A.R."/>
            <person name="Berdy B."/>
            <person name="Zhao S."/>
            <person name="Lieberman T.D."/>
            <person name="Swanson P.K."/>
            <person name="Smith M."/>
            <person name="Roesemann S."/>
            <person name="Alexander J.E."/>
            <person name="Rich S.A."/>
            <person name="Livny J."/>
            <person name="Vlamakis H."/>
            <person name="Clish C."/>
            <person name="Bullock K."/>
            <person name="Deik A."/>
            <person name="Scott J."/>
            <person name="Pierce K.A."/>
            <person name="Xavier R.J."/>
            <person name="Alm E.J."/>
        </authorList>
    </citation>
    <scope>NUCLEOTIDE SEQUENCE</scope>
    <source>
        <strain evidence="5">BIOML-A260</strain>
    </source>
</reference>
<dbReference type="Pfam" id="PF02801">
    <property type="entry name" value="Ketoacyl-synt_C"/>
    <property type="match status" value="1"/>
</dbReference>
<dbReference type="InterPro" id="IPR014031">
    <property type="entry name" value="Ketoacyl_synth_C"/>
</dbReference>
<protein>
    <submittedName>
        <fullName evidence="5">Type I polyketide synthase</fullName>
    </submittedName>
</protein>
<evidence type="ECO:0000256" key="3">
    <source>
        <dbReference type="ARBA" id="ARBA00022679"/>
    </source>
</evidence>
<dbReference type="InterPro" id="IPR000794">
    <property type="entry name" value="Beta-ketoacyl_synthase"/>
</dbReference>
<dbReference type="Pfam" id="PF00109">
    <property type="entry name" value="ketoacyl-synt"/>
    <property type="match status" value="1"/>
</dbReference>
<sequence>EILESIHPSLVASTQGTGFGGMMSMRKLYLDRFLNHEIPTDILQEALPNVVAAHVMQSYIGGYGNMIQPVSACATAAVSLEEGVDKIALGKADFVVTGAIDDIGVESVIGFGNMNATANSEEMYGKGIDARFFSRANDRRRGGFLESQGGGTILVTRGDIAEKLGLPVAAVVGFIHSYADGAHTSIPAPGLGALAAGLGGKDSKLVHDLAKLGVSADDIAVVSKHDTSTNANDPNESELHNTLAHAIGRTDGNPLFVISQKTLTGHAKGGACIFQVNGLTQLFKSGVIPANAALDCVDPKLQRDDHMVWVRKPLRIGGGEDEFGRETAGRPVKAGLATSLGFGHVSGFVALVHPGAFEAAVAKADGEAALEAWRERANARLAAGQRHLEEGMMGRAALYEPIDNRRFREDHRGYDHHEVEKAMLLNPDARLGADGYYEA</sequence>
<name>A0A6C9EHQ5_ECOLX</name>
<dbReference type="InterPro" id="IPR018201">
    <property type="entry name" value="Ketoacyl_synth_AS"/>
</dbReference>
<evidence type="ECO:0000256" key="1">
    <source>
        <dbReference type="ARBA" id="ARBA00005194"/>
    </source>
</evidence>
<gene>
    <name evidence="5" type="ORF">GKG27_26290</name>
</gene>
<dbReference type="GO" id="GO:0004315">
    <property type="term" value="F:3-oxoacyl-[acyl-carrier-protein] synthase activity"/>
    <property type="evidence" value="ECO:0007669"/>
    <property type="project" value="InterPro"/>
</dbReference>
<dbReference type="CDD" id="cd00828">
    <property type="entry name" value="elong_cond_enzymes"/>
    <property type="match status" value="1"/>
</dbReference>
<accession>A0A6C9EHQ5</accession>
<comment type="caution">
    <text evidence="5">The sequence shown here is derived from an EMBL/GenBank/DDBJ whole genome shotgun (WGS) entry which is preliminary data.</text>
</comment>
<dbReference type="EMBL" id="WKYP01000230">
    <property type="protein sequence ID" value="MSD82467.1"/>
    <property type="molecule type" value="Genomic_DNA"/>
</dbReference>
<dbReference type="GO" id="GO:0006633">
    <property type="term" value="P:fatty acid biosynthetic process"/>
    <property type="evidence" value="ECO:0007669"/>
    <property type="project" value="UniProtKB-UniPathway"/>
</dbReference>